<accession>A0ABW1BIZ6</accession>
<feature type="transmembrane region" description="Helical" evidence="8">
    <location>
        <begin position="280"/>
        <end position="303"/>
    </location>
</feature>
<comment type="caution">
    <text evidence="10">The sequence shown here is derived from an EMBL/GenBank/DDBJ whole genome shotgun (WGS) entry which is preliminary data.</text>
</comment>
<feature type="transmembrane region" description="Helical" evidence="8">
    <location>
        <begin position="89"/>
        <end position="107"/>
    </location>
</feature>
<feature type="transmembrane region" description="Helical" evidence="8">
    <location>
        <begin position="119"/>
        <end position="139"/>
    </location>
</feature>
<evidence type="ECO:0000256" key="4">
    <source>
        <dbReference type="ARBA" id="ARBA00022692"/>
    </source>
</evidence>
<keyword evidence="3" id="KW-1003">Cell membrane</keyword>
<dbReference type="CDD" id="cd17321">
    <property type="entry name" value="MFS_MMR_MDR_like"/>
    <property type="match status" value="1"/>
</dbReference>
<evidence type="ECO:0000256" key="1">
    <source>
        <dbReference type="ARBA" id="ARBA00004651"/>
    </source>
</evidence>
<evidence type="ECO:0000256" key="8">
    <source>
        <dbReference type="SAM" id="Phobius"/>
    </source>
</evidence>
<dbReference type="RefSeq" id="WP_272172890.1">
    <property type="nucleotide sequence ID" value="NZ_JAQOSL010000070.1"/>
</dbReference>
<dbReference type="Gene3D" id="1.20.1720.10">
    <property type="entry name" value="Multidrug resistance protein D"/>
    <property type="match status" value="1"/>
</dbReference>
<comment type="subcellular location">
    <subcellularLocation>
        <location evidence="1">Cell membrane</location>
        <topology evidence="1">Multi-pass membrane protein</topology>
    </subcellularLocation>
</comment>
<dbReference type="InterPro" id="IPR020846">
    <property type="entry name" value="MFS_dom"/>
</dbReference>
<evidence type="ECO:0000256" key="7">
    <source>
        <dbReference type="ARBA" id="ARBA00023251"/>
    </source>
</evidence>
<evidence type="ECO:0000256" key="3">
    <source>
        <dbReference type="ARBA" id="ARBA00022475"/>
    </source>
</evidence>
<feature type="transmembrane region" description="Helical" evidence="8">
    <location>
        <begin position="57"/>
        <end position="77"/>
    </location>
</feature>
<keyword evidence="11" id="KW-1185">Reference proteome</keyword>
<keyword evidence="7" id="KW-0046">Antibiotic resistance</keyword>
<feature type="transmembrane region" description="Helical" evidence="8">
    <location>
        <begin position="315"/>
        <end position="336"/>
    </location>
</feature>
<feature type="transmembrane region" description="Helical" evidence="8">
    <location>
        <begin position="151"/>
        <end position="170"/>
    </location>
</feature>
<dbReference type="PANTHER" id="PTHR42718:SF46">
    <property type="entry name" value="BLR6921 PROTEIN"/>
    <property type="match status" value="1"/>
</dbReference>
<keyword evidence="4 8" id="KW-0812">Transmembrane</keyword>
<sequence length="488" mass="48873">MTGALVKAPAAAASPVTRRPWLVLVLTCAAQFMGVLDVTIVNVALPSMRDSLHLSAGGLQWVVSGYALTFVGFLLLGGRAADLLGLERVFLAGLAVFTAASLVGGVAQEGWQLVAARVLQGLGGAVLTPATLTMVTTAFTGSRERARALGIWSAVSGAGGALGGVIGGLLTGLLSWRWVLMVNVPIGIVLLLVGGWALRGGHRLRTRAGLDLSGSVTVTGGTACLIGGIVAVEQEGWRSATSVALLAGAAVLLSAFVVVERSAANPLVPLAVFRIRSLSVANALSLVTGGVVPATFFFMSLYLQQVRGLDPLGAGLAMVPAAVGIAAGSVVSSRLLVRLGSRVLYLTGAVAAAGGLLWLTRLDASGGYAGQVAAPLLLAMLGTGLGGLPLTMAATAHTGPGGAGLASGLLNTSRQVGGAVELAVLVALAATRTAREPAHPAVVAQLAGYRWGWLWCAVVVLLTGVAGSLTLPRAARTRPGPGGGAPSA</sequence>
<dbReference type="InterPro" id="IPR036259">
    <property type="entry name" value="MFS_trans_sf"/>
</dbReference>
<feature type="domain" description="Major facilitator superfamily (MFS) profile" evidence="9">
    <location>
        <begin position="23"/>
        <end position="475"/>
    </location>
</feature>
<dbReference type="PANTHER" id="PTHR42718">
    <property type="entry name" value="MAJOR FACILITATOR SUPERFAMILY MULTIDRUG TRANSPORTER MFSC"/>
    <property type="match status" value="1"/>
</dbReference>
<feature type="transmembrane region" description="Helical" evidence="8">
    <location>
        <begin position="416"/>
        <end position="432"/>
    </location>
</feature>
<dbReference type="SUPFAM" id="SSF103473">
    <property type="entry name" value="MFS general substrate transporter"/>
    <property type="match status" value="1"/>
</dbReference>
<feature type="transmembrane region" description="Helical" evidence="8">
    <location>
        <begin position="343"/>
        <end position="360"/>
    </location>
</feature>
<keyword evidence="5 8" id="KW-1133">Transmembrane helix</keyword>
<feature type="transmembrane region" description="Helical" evidence="8">
    <location>
        <begin position="210"/>
        <end position="231"/>
    </location>
</feature>
<dbReference type="EMBL" id="JBHSNZ010000049">
    <property type="protein sequence ID" value="MFC5813032.1"/>
    <property type="molecule type" value="Genomic_DNA"/>
</dbReference>
<feature type="transmembrane region" description="Helical" evidence="8">
    <location>
        <begin position="176"/>
        <end position="198"/>
    </location>
</feature>
<organism evidence="10 11">
    <name type="scientific">Streptomyces heilongjiangensis</name>
    <dbReference type="NCBI Taxonomy" id="945052"/>
    <lineage>
        <taxon>Bacteria</taxon>
        <taxon>Bacillati</taxon>
        <taxon>Actinomycetota</taxon>
        <taxon>Actinomycetes</taxon>
        <taxon>Kitasatosporales</taxon>
        <taxon>Streptomycetaceae</taxon>
        <taxon>Streptomyces</taxon>
    </lineage>
</organism>
<dbReference type="PRINTS" id="PR01036">
    <property type="entry name" value="TCRTETB"/>
</dbReference>
<evidence type="ECO:0000313" key="11">
    <source>
        <dbReference type="Proteomes" id="UP001596112"/>
    </source>
</evidence>
<evidence type="ECO:0000313" key="10">
    <source>
        <dbReference type="EMBL" id="MFC5813032.1"/>
    </source>
</evidence>
<feature type="transmembrane region" description="Helical" evidence="8">
    <location>
        <begin position="21"/>
        <end position="45"/>
    </location>
</feature>
<feature type="transmembrane region" description="Helical" evidence="8">
    <location>
        <begin position="452"/>
        <end position="471"/>
    </location>
</feature>
<name>A0ABW1BIZ6_9ACTN</name>
<evidence type="ECO:0000256" key="5">
    <source>
        <dbReference type="ARBA" id="ARBA00022989"/>
    </source>
</evidence>
<reference evidence="11" key="1">
    <citation type="journal article" date="2019" name="Int. J. Syst. Evol. Microbiol.">
        <title>The Global Catalogue of Microorganisms (GCM) 10K type strain sequencing project: providing services to taxonomists for standard genome sequencing and annotation.</title>
        <authorList>
            <consortium name="The Broad Institute Genomics Platform"/>
            <consortium name="The Broad Institute Genome Sequencing Center for Infectious Disease"/>
            <person name="Wu L."/>
            <person name="Ma J."/>
        </authorList>
    </citation>
    <scope>NUCLEOTIDE SEQUENCE [LARGE SCALE GENOMIC DNA]</scope>
    <source>
        <strain evidence="11">JCM 9918</strain>
    </source>
</reference>
<evidence type="ECO:0000259" key="9">
    <source>
        <dbReference type="PROSITE" id="PS50850"/>
    </source>
</evidence>
<protein>
    <submittedName>
        <fullName evidence="10">MFS transporter</fullName>
    </submittedName>
</protein>
<dbReference type="Pfam" id="PF07690">
    <property type="entry name" value="MFS_1"/>
    <property type="match status" value="1"/>
</dbReference>
<feature type="transmembrane region" description="Helical" evidence="8">
    <location>
        <begin position="237"/>
        <end position="259"/>
    </location>
</feature>
<gene>
    <name evidence="10" type="ORF">ACFQGO_36930</name>
</gene>
<proteinExistence type="predicted"/>
<dbReference type="InterPro" id="IPR011701">
    <property type="entry name" value="MFS"/>
</dbReference>
<evidence type="ECO:0000256" key="6">
    <source>
        <dbReference type="ARBA" id="ARBA00023136"/>
    </source>
</evidence>
<dbReference type="PROSITE" id="PS50850">
    <property type="entry name" value="MFS"/>
    <property type="match status" value="1"/>
</dbReference>
<dbReference type="Proteomes" id="UP001596112">
    <property type="component" value="Unassembled WGS sequence"/>
</dbReference>
<evidence type="ECO:0000256" key="2">
    <source>
        <dbReference type="ARBA" id="ARBA00022448"/>
    </source>
</evidence>
<keyword evidence="6 8" id="KW-0472">Membrane</keyword>
<keyword evidence="2" id="KW-0813">Transport</keyword>
<feature type="transmembrane region" description="Helical" evidence="8">
    <location>
        <begin position="372"/>
        <end position="395"/>
    </location>
</feature>
<dbReference type="Gene3D" id="1.20.1250.20">
    <property type="entry name" value="MFS general substrate transporter like domains"/>
    <property type="match status" value="1"/>
</dbReference>